<dbReference type="RefSeq" id="WP_075638470.1">
    <property type="nucleotide sequence ID" value="NZ_MKIM01000023.1"/>
</dbReference>
<dbReference type="OrthoDB" id="7916629at2"/>
<reference evidence="1 2" key="1">
    <citation type="submission" date="2016-09" db="EMBL/GenBank/DDBJ databases">
        <title>Rhizobium oryziradicis sp. nov., isolated from the root of rice.</title>
        <authorList>
            <person name="Zhao J."/>
            <person name="Zhang X."/>
        </authorList>
    </citation>
    <scope>NUCLEOTIDE SEQUENCE [LARGE SCALE GENOMIC DNA]</scope>
    <source>
        <strain evidence="1 2">N19</strain>
    </source>
</reference>
<protein>
    <submittedName>
        <fullName evidence="1">Uncharacterized protein</fullName>
    </submittedName>
</protein>
<name>A0A1Q8ZVE9_9HYPH</name>
<proteinExistence type="predicted"/>
<comment type="caution">
    <text evidence="1">The sequence shown here is derived from an EMBL/GenBank/DDBJ whole genome shotgun (WGS) entry which is preliminary data.</text>
</comment>
<evidence type="ECO:0000313" key="1">
    <source>
        <dbReference type="EMBL" id="OLP46005.1"/>
    </source>
</evidence>
<gene>
    <name evidence="1" type="ORF">BJF95_14935</name>
</gene>
<organism evidence="1 2">
    <name type="scientific">Rhizobium oryziradicis</name>
    <dbReference type="NCBI Taxonomy" id="1867956"/>
    <lineage>
        <taxon>Bacteria</taxon>
        <taxon>Pseudomonadati</taxon>
        <taxon>Pseudomonadota</taxon>
        <taxon>Alphaproteobacteria</taxon>
        <taxon>Hyphomicrobiales</taxon>
        <taxon>Rhizobiaceae</taxon>
        <taxon>Rhizobium/Agrobacterium group</taxon>
        <taxon>Rhizobium</taxon>
    </lineage>
</organism>
<sequence>MSKQVIEYQGIPVGIAVPHSSNLLRFIAVKFHVIDLDDRIYPSVSDLQAAIRMHVNGSQALAA</sequence>
<dbReference type="EMBL" id="MKIM01000023">
    <property type="protein sequence ID" value="OLP46005.1"/>
    <property type="molecule type" value="Genomic_DNA"/>
</dbReference>
<dbReference type="Proteomes" id="UP000186894">
    <property type="component" value="Unassembled WGS sequence"/>
</dbReference>
<dbReference type="AlphaFoldDB" id="A0A1Q8ZVE9"/>
<evidence type="ECO:0000313" key="2">
    <source>
        <dbReference type="Proteomes" id="UP000186894"/>
    </source>
</evidence>
<accession>A0A1Q8ZVE9</accession>
<keyword evidence="2" id="KW-1185">Reference proteome</keyword>